<reference evidence="7 8" key="1">
    <citation type="submission" date="2011-02" db="EMBL/GenBank/DDBJ databases">
        <authorList>
            <person name="Muzny D."/>
            <person name="Qin X."/>
            <person name="Deng J."/>
            <person name="Jiang H."/>
            <person name="Liu Y."/>
            <person name="Qu J."/>
            <person name="Song X.-Z."/>
            <person name="Zhang L."/>
            <person name="Thornton R."/>
            <person name="Coyle M."/>
            <person name="Francisco L."/>
            <person name="Jackson L."/>
            <person name="Javaid M."/>
            <person name="Korchina V."/>
            <person name="Kovar C."/>
            <person name="Mata R."/>
            <person name="Mathew T."/>
            <person name="Ngo R."/>
            <person name="Nguyen L."/>
            <person name="Nguyen N."/>
            <person name="Okwuonu G."/>
            <person name="Ongeri F."/>
            <person name="Pham C."/>
            <person name="Simmons D."/>
            <person name="Wilczek-Boney K."/>
            <person name="Hale W."/>
            <person name="Jakkamsetti A."/>
            <person name="Pham P."/>
            <person name="Ruth R."/>
            <person name="San Lucas F."/>
            <person name="Warren J."/>
            <person name="Zhang J."/>
            <person name="Zhao Z."/>
            <person name="Zhou C."/>
            <person name="Zhu D."/>
            <person name="Lee S."/>
            <person name="Bess C."/>
            <person name="Blankenburg K."/>
            <person name="Forbes L."/>
            <person name="Fu Q."/>
            <person name="Gubbala S."/>
            <person name="Hirani K."/>
            <person name="Jayaseelan J.C."/>
            <person name="Lara F."/>
            <person name="Munidasa M."/>
            <person name="Palculict T."/>
            <person name="Patil S."/>
            <person name="Pu L.-L."/>
            <person name="Saada N."/>
            <person name="Tang L."/>
            <person name="Weissenberger G."/>
            <person name="Zhu Y."/>
            <person name="Hemphill L."/>
            <person name="Shang Y."/>
            <person name="Youmans B."/>
            <person name="Ayvaz T."/>
            <person name="Ross M."/>
            <person name="Santibanez J."/>
            <person name="Aqrawi P."/>
            <person name="Gross S."/>
            <person name="Joshi V."/>
            <person name="Fowler G."/>
            <person name="Nazareth L."/>
            <person name="Reid J."/>
            <person name="Worley K."/>
            <person name="Petrosino J."/>
            <person name="Highlander S."/>
            <person name="Gibbs R."/>
        </authorList>
    </citation>
    <scope>NUCLEOTIDE SEQUENCE [LARGE SCALE GENOMIC DNA]</scope>
    <source>
        <strain evidence="7 8">ATCC BAA-1200</strain>
    </source>
</reference>
<dbReference type="STRING" id="267212.GCA_001063965_00732"/>
<dbReference type="InterPro" id="IPR010445">
    <property type="entry name" value="LapA_dom"/>
</dbReference>
<organism evidence="7 8">
    <name type="scientific">Neisseria bacilliformis ATCC BAA-1200</name>
    <dbReference type="NCBI Taxonomy" id="888742"/>
    <lineage>
        <taxon>Bacteria</taxon>
        <taxon>Pseudomonadati</taxon>
        <taxon>Pseudomonadota</taxon>
        <taxon>Betaproteobacteria</taxon>
        <taxon>Neisseriales</taxon>
        <taxon>Neisseriaceae</taxon>
        <taxon>Neisseria</taxon>
    </lineage>
</organism>
<dbReference type="HOGENOM" id="CLU_1609059_0_0_4"/>
<keyword evidence="2 5" id="KW-0812">Transmembrane</keyword>
<name>F2BCY2_9NEIS</name>
<evidence type="ECO:0000256" key="4">
    <source>
        <dbReference type="ARBA" id="ARBA00023136"/>
    </source>
</evidence>
<comment type="caution">
    <text evidence="7">The sequence shown here is derived from an EMBL/GenBank/DDBJ whole genome shotgun (WGS) entry which is preliminary data.</text>
</comment>
<evidence type="ECO:0000256" key="5">
    <source>
        <dbReference type="SAM" id="Phobius"/>
    </source>
</evidence>
<dbReference type="Proteomes" id="UP000004105">
    <property type="component" value="Unassembled WGS sequence"/>
</dbReference>
<evidence type="ECO:0000256" key="1">
    <source>
        <dbReference type="ARBA" id="ARBA00022475"/>
    </source>
</evidence>
<keyword evidence="4 5" id="KW-0472">Membrane</keyword>
<proteinExistence type="predicted"/>
<keyword evidence="3 5" id="KW-1133">Transmembrane helix</keyword>
<keyword evidence="8" id="KW-1185">Reference proteome</keyword>
<sequence>MKKRKDTPFARLLARCAAVPKLCTNHARGGQIVYTGGLFPAAPALPVSFQTFTEPFMKAVSLIFKVLILLVFLVLAVINTQTVAFNYLPGQGVEWPLIVVLFGAFFTGSLFGLFALFGRLLRLRSENSRLRAEVKKAARLNNTDIAAPAAAAMPAPAAPAPAKQD</sequence>
<evidence type="ECO:0000313" key="7">
    <source>
        <dbReference type="EMBL" id="EGF10731.1"/>
    </source>
</evidence>
<dbReference type="EMBL" id="AFAY01000031">
    <property type="protein sequence ID" value="EGF10731.1"/>
    <property type="molecule type" value="Genomic_DNA"/>
</dbReference>
<accession>F2BCY2</accession>
<dbReference type="Pfam" id="PF06305">
    <property type="entry name" value="LapA_dom"/>
    <property type="match status" value="1"/>
</dbReference>
<dbReference type="AlphaFoldDB" id="F2BCY2"/>
<evidence type="ECO:0000256" key="2">
    <source>
        <dbReference type="ARBA" id="ARBA00022692"/>
    </source>
</evidence>
<keyword evidence="1" id="KW-1003">Cell membrane</keyword>
<protein>
    <recommendedName>
        <fullName evidence="6">Lipopolysaccharide assembly protein A domain-containing protein</fullName>
    </recommendedName>
</protein>
<feature type="transmembrane region" description="Helical" evidence="5">
    <location>
        <begin position="59"/>
        <end position="78"/>
    </location>
</feature>
<gene>
    <name evidence="7" type="ORF">HMPREF9123_1613</name>
</gene>
<dbReference type="GO" id="GO:0005886">
    <property type="term" value="C:plasma membrane"/>
    <property type="evidence" value="ECO:0007669"/>
    <property type="project" value="InterPro"/>
</dbReference>
<feature type="domain" description="Lipopolysaccharide assembly protein A" evidence="6">
    <location>
        <begin position="79"/>
        <end position="137"/>
    </location>
</feature>
<evidence type="ECO:0000256" key="3">
    <source>
        <dbReference type="ARBA" id="ARBA00022989"/>
    </source>
</evidence>
<evidence type="ECO:0000313" key="8">
    <source>
        <dbReference type="Proteomes" id="UP000004105"/>
    </source>
</evidence>
<evidence type="ECO:0000259" key="6">
    <source>
        <dbReference type="Pfam" id="PF06305"/>
    </source>
</evidence>
<feature type="transmembrane region" description="Helical" evidence="5">
    <location>
        <begin position="98"/>
        <end position="121"/>
    </location>
</feature>